<reference evidence="2" key="1">
    <citation type="journal article" date="2010" name="Mol. Biosyst.">
        <title>Complete genome sequence and comparative analysis of Shewanella violacea, a psychrophilic and piezophilic bacterium from deep sea floor sediments.</title>
        <authorList>
            <person name="Aono E."/>
            <person name="Baba T."/>
            <person name="Ara T."/>
            <person name="Nishi T."/>
            <person name="Nakamichi T."/>
            <person name="Inamoto E."/>
            <person name="Toyonaga H."/>
            <person name="Hasegawa M."/>
            <person name="Takai Y."/>
            <person name="Okumura Y."/>
            <person name="Baba M."/>
            <person name="Tomita M."/>
            <person name="Kato C."/>
            <person name="Oshima T."/>
            <person name="Nakasone K."/>
            <person name="Mori H."/>
        </authorList>
    </citation>
    <scope>NUCLEOTIDE SEQUENCE [LARGE SCALE GENOMIC DNA]</scope>
    <source>
        <strain evidence="2">JCM 10179 / CIP 106290 / LMG 19151 / DSS12</strain>
    </source>
</reference>
<evidence type="ECO:0000313" key="1">
    <source>
        <dbReference type="EMBL" id="BAJ03569.1"/>
    </source>
</evidence>
<dbReference type="KEGG" id="svo:SVI_3598"/>
<dbReference type="AlphaFoldDB" id="D4ZC24"/>
<proteinExistence type="predicted"/>
<sequence>MKDSSAGSLVLRAYSLKLEAFLALSWGLQLKTRSFLSPVLGLTA</sequence>
<organism evidence="1 2">
    <name type="scientific">Shewanella violacea (strain JCM 10179 / CIP 106290 / LMG 19151 / DSS12)</name>
    <dbReference type="NCBI Taxonomy" id="637905"/>
    <lineage>
        <taxon>Bacteria</taxon>
        <taxon>Pseudomonadati</taxon>
        <taxon>Pseudomonadota</taxon>
        <taxon>Gammaproteobacteria</taxon>
        <taxon>Alteromonadales</taxon>
        <taxon>Shewanellaceae</taxon>
        <taxon>Shewanella</taxon>
    </lineage>
</organism>
<name>D4ZC24_SHEVD</name>
<protein>
    <submittedName>
        <fullName evidence="1">Uncharacterized protein</fullName>
    </submittedName>
</protein>
<dbReference type="HOGENOM" id="CLU_3222006_0_0_6"/>
<accession>D4ZC24</accession>
<evidence type="ECO:0000313" key="2">
    <source>
        <dbReference type="Proteomes" id="UP000002350"/>
    </source>
</evidence>
<dbReference type="Proteomes" id="UP000002350">
    <property type="component" value="Chromosome"/>
</dbReference>
<dbReference type="EMBL" id="AP011177">
    <property type="protein sequence ID" value="BAJ03569.1"/>
    <property type="molecule type" value="Genomic_DNA"/>
</dbReference>
<gene>
    <name evidence="1" type="ordered locus">SVI_3598</name>
</gene>
<keyword evidence="2" id="KW-1185">Reference proteome</keyword>